<dbReference type="PANTHER" id="PTHR43393">
    <property type="entry name" value="CYTOKININ RIBOSIDE 5'-MONOPHOSPHATE PHOSPHORIBOHYDROLASE"/>
    <property type="match status" value="1"/>
</dbReference>
<dbReference type="Pfam" id="PF18306">
    <property type="entry name" value="LDcluster4"/>
    <property type="match status" value="1"/>
</dbReference>
<evidence type="ECO:0000313" key="1">
    <source>
        <dbReference type="EMBL" id="HIU60632.1"/>
    </source>
</evidence>
<name>A0A9D1MHX2_9FIRM</name>
<dbReference type="AlphaFoldDB" id="A0A9D1MHX2"/>
<dbReference type="Gene3D" id="3.40.50.450">
    <property type="match status" value="1"/>
</dbReference>
<dbReference type="GO" id="GO:0005829">
    <property type="term" value="C:cytosol"/>
    <property type="evidence" value="ECO:0007669"/>
    <property type="project" value="TreeGrafter"/>
</dbReference>
<comment type="caution">
    <text evidence="1">The sequence shown here is derived from an EMBL/GenBank/DDBJ whole genome shotgun (WGS) entry which is preliminary data.</text>
</comment>
<proteinExistence type="predicted"/>
<dbReference type="InterPro" id="IPR041164">
    <property type="entry name" value="LDcluster4"/>
</dbReference>
<dbReference type="InterPro" id="IPR005268">
    <property type="entry name" value="CHP00725"/>
</dbReference>
<organism evidence="1 2">
    <name type="scientific">Candidatus Stercoripulliclostridium merdigallinarum</name>
    <dbReference type="NCBI Taxonomy" id="2840951"/>
    <lineage>
        <taxon>Bacteria</taxon>
        <taxon>Bacillati</taxon>
        <taxon>Bacillota</taxon>
        <taxon>Clostridia</taxon>
        <taxon>Eubacteriales</taxon>
        <taxon>Candidatus Stercoripulliclostridium</taxon>
    </lineage>
</organism>
<reference evidence="1" key="1">
    <citation type="submission" date="2020-10" db="EMBL/GenBank/DDBJ databases">
        <authorList>
            <person name="Gilroy R."/>
        </authorList>
    </citation>
    <scope>NUCLEOTIDE SEQUENCE</scope>
    <source>
        <strain evidence="1">18911</strain>
    </source>
</reference>
<evidence type="ECO:0000313" key="2">
    <source>
        <dbReference type="Proteomes" id="UP000824094"/>
    </source>
</evidence>
<dbReference type="EMBL" id="DVNF01000131">
    <property type="protein sequence ID" value="HIU60632.1"/>
    <property type="molecule type" value="Genomic_DNA"/>
</dbReference>
<dbReference type="InterPro" id="IPR052341">
    <property type="entry name" value="LOG_family_nucleotidases"/>
</dbReference>
<sequence length="192" mass="20750">MKNMKKIIAVCGNAAVPEESINYKLAYETGKAIIDHGYRMQCGGLDGVMLAACKGARASEKYTDGDIIGLLPSFNPKSANEYVDVIIPTGLDVFRNVIVASAAAVIAVGGGAGTLSEIANAWALKRLVVGYKNAEGWSAKLADTRLDDRVRYPDIPEDRIYGVTDAESALQIIDRYVERYDTYHMGITPGDK</sequence>
<dbReference type="SUPFAM" id="SSF102405">
    <property type="entry name" value="MCP/YpsA-like"/>
    <property type="match status" value="1"/>
</dbReference>
<dbReference type="PANTHER" id="PTHR43393:SF3">
    <property type="entry name" value="LYSINE DECARBOXYLASE-LIKE PROTEIN"/>
    <property type="match status" value="1"/>
</dbReference>
<gene>
    <name evidence="1" type="ORF">IAB05_04515</name>
</gene>
<reference evidence="1" key="2">
    <citation type="journal article" date="2021" name="PeerJ">
        <title>Extensive microbial diversity within the chicken gut microbiome revealed by metagenomics and culture.</title>
        <authorList>
            <person name="Gilroy R."/>
            <person name="Ravi A."/>
            <person name="Getino M."/>
            <person name="Pursley I."/>
            <person name="Horton D.L."/>
            <person name="Alikhan N.F."/>
            <person name="Baker D."/>
            <person name="Gharbi K."/>
            <person name="Hall N."/>
            <person name="Watson M."/>
            <person name="Adriaenssens E.M."/>
            <person name="Foster-Nyarko E."/>
            <person name="Jarju S."/>
            <person name="Secka A."/>
            <person name="Antonio M."/>
            <person name="Oren A."/>
            <person name="Chaudhuri R.R."/>
            <person name="La Ragione R."/>
            <person name="Hildebrand F."/>
            <person name="Pallen M.J."/>
        </authorList>
    </citation>
    <scope>NUCLEOTIDE SEQUENCE</scope>
    <source>
        <strain evidence="1">18911</strain>
    </source>
</reference>
<protein>
    <submittedName>
        <fullName evidence="1">TIGR00725 family protein</fullName>
    </submittedName>
</protein>
<dbReference type="NCBIfam" id="TIGR00725">
    <property type="entry name" value="TIGR00725 family protein"/>
    <property type="match status" value="1"/>
</dbReference>
<accession>A0A9D1MHX2</accession>
<dbReference type="Proteomes" id="UP000824094">
    <property type="component" value="Unassembled WGS sequence"/>
</dbReference>